<dbReference type="Proteomes" id="UP000298493">
    <property type="component" value="Unassembled WGS sequence"/>
</dbReference>
<dbReference type="EMBL" id="SNSC02000004">
    <property type="protein sequence ID" value="TID25411.1"/>
    <property type="molecule type" value="Genomic_DNA"/>
</dbReference>
<dbReference type="InterPro" id="IPR001005">
    <property type="entry name" value="SANT/Myb"/>
</dbReference>
<dbReference type="STRING" id="86259.A0A4Z1PIM5"/>
<keyword evidence="4" id="KW-1185">Reference proteome</keyword>
<dbReference type="SMART" id="SM00717">
    <property type="entry name" value="SANT"/>
    <property type="match status" value="1"/>
</dbReference>
<feature type="region of interest" description="Disordered" evidence="1">
    <location>
        <begin position="1"/>
        <end position="119"/>
    </location>
</feature>
<evidence type="ECO:0000259" key="2">
    <source>
        <dbReference type="SMART" id="SM00717"/>
    </source>
</evidence>
<protein>
    <submittedName>
        <fullName evidence="3">Chromatin binding</fullName>
    </submittedName>
</protein>
<feature type="compositionally biased region" description="Acidic residues" evidence="1">
    <location>
        <begin position="683"/>
        <end position="696"/>
    </location>
</feature>
<proteinExistence type="predicted"/>
<feature type="region of interest" description="Disordered" evidence="1">
    <location>
        <begin position="444"/>
        <end position="505"/>
    </location>
</feature>
<feature type="compositionally biased region" description="Polar residues" evidence="1">
    <location>
        <begin position="710"/>
        <end position="723"/>
    </location>
</feature>
<organism evidence="3 4">
    <name type="scientific">Venturia nashicola</name>
    <dbReference type="NCBI Taxonomy" id="86259"/>
    <lineage>
        <taxon>Eukaryota</taxon>
        <taxon>Fungi</taxon>
        <taxon>Dikarya</taxon>
        <taxon>Ascomycota</taxon>
        <taxon>Pezizomycotina</taxon>
        <taxon>Dothideomycetes</taxon>
        <taxon>Pleosporomycetidae</taxon>
        <taxon>Venturiales</taxon>
        <taxon>Venturiaceae</taxon>
        <taxon>Venturia</taxon>
    </lineage>
</organism>
<evidence type="ECO:0000313" key="3">
    <source>
        <dbReference type="EMBL" id="TID25411.1"/>
    </source>
</evidence>
<feature type="compositionally biased region" description="Polar residues" evidence="1">
    <location>
        <begin position="92"/>
        <end position="112"/>
    </location>
</feature>
<evidence type="ECO:0000313" key="4">
    <source>
        <dbReference type="Proteomes" id="UP000298493"/>
    </source>
</evidence>
<feature type="compositionally biased region" description="Low complexity" evidence="1">
    <location>
        <begin position="8"/>
        <end position="21"/>
    </location>
</feature>
<sequence>MVRTRGNTPQAQVATVAPVAQMRAKRTRSQSIEPSASTSTASQTARPRTARLGGPLQRAGILTLTGKAVGSPSPDLSIVEEKDTSDAENEPVETTTGPRVSISGTTARSTVSSEDEEIGPEPGRLLLENAPDLCHAADRLIQVLTIPHASTKTTTIKDILRDLDKPSSITAKKLWPLAQNFDNLFRQCGDENEDRFLNPQKLVEAIFEPHSPPSLDSKSWGVTELVYSANLAYLGKWVANAPRSEPEIVDFLEDLNKTCPQPFLASLMEGSTFGNSELQDETFEFSLAIRAQLAVMRLINEIAENEFDPETIVQSIRSVFYAQLESGGYSEETLRAWNFNGIGAGATGLLPEYDQEIRKTIASIQAGATFDVMAITAGESKYMQALVSEFPWSAFRLRVLNWIGQRQQELNRKIKRLGGVTAILDTVKQDIGLEATMLESSPKNFDSFGSTLADRSPKRPKTKKFGPDFYQKMEAFRKRHSGGVVEQQADGATTPEVEPSTGPEVVSAAEVEATINSLPYTGDQPNPQQPKKQNPRRIREQMTSSGRAPNPTAGAQPESPRSKSPMRHQLQPAADVVVADEFTPVENFEEDMVESEPGPSQAPRSQIPPATQGKELIKKYQAKRRQDKENRLSRPARPRAFIDPQEETERVVFDEETQEHQSQQVASKRPGSVSRGKRPAPVEADENEDVSEDEGFQNDSRDIGNRSQRRQPTSVAPRSNGHPNQPPPKRAWTASQTTRSSNARAPRGPSLDPESEEDDEPDSTNHKQVKAIARRNVALAKMGVEPRRRKAWTRAEEAQLQSLIADYGTSWTELKKMDEADGNILADRDQVALKDKARNMKMAFLKARLDLPVNFEYVPLDKKGRDMLDALGIEY</sequence>
<dbReference type="OrthoDB" id="5398572at2759"/>
<feature type="compositionally biased region" description="Acidic residues" evidence="1">
    <location>
        <begin position="753"/>
        <end position="762"/>
    </location>
</feature>
<accession>A0A4Z1PIM5</accession>
<name>A0A4Z1PIM5_9PEZI</name>
<reference evidence="3 4" key="1">
    <citation type="submission" date="2019-04" db="EMBL/GenBank/DDBJ databases">
        <title>High contiguity whole genome sequence and gene annotation resource for two Venturia nashicola isolates.</title>
        <authorList>
            <person name="Prokchorchik M."/>
            <person name="Won K."/>
            <person name="Lee Y."/>
            <person name="Choi E.D."/>
            <person name="Segonzac C."/>
            <person name="Sohn K.H."/>
        </authorList>
    </citation>
    <scope>NUCLEOTIDE SEQUENCE [LARGE SCALE GENOMIC DNA]</scope>
    <source>
        <strain evidence="3 4">PRI2</strain>
    </source>
</reference>
<feature type="domain" description="Myb-like" evidence="2">
    <location>
        <begin position="788"/>
        <end position="843"/>
    </location>
</feature>
<comment type="caution">
    <text evidence="3">The sequence shown here is derived from an EMBL/GenBank/DDBJ whole genome shotgun (WGS) entry which is preliminary data.</text>
</comment>
<feature type="compositionally biased region" description="Low complexity" evidence="1">
    <location>
        <begin position="34"/>
        <end position="51"/>
    </location>
</feature>
<dbReference type="Gene3D" id="1.10.10.60">
    <property type="entry name" value="Homeodomain-like"/>
    <property type="match status" value="1"/>
</dbReference>
<evidence type="ECO:0000256" key="1">
    <source>
        <dbReference type="SAM" id="MobiDB-lite"/>
    </source>
</evidence>
<feature type="compositionally biased region" description="Polar residues" evidence="1">
    <location>
        <begin position="733"/>
        <end position="743"/>
    </location>
</feature>
<dbReference type="AlphaFoldDB" id="A0A4Z1PIM5"/>
<gene>
    <name evidence="3" type="ORF">E6O75_ATG04616</name>
</gene>
<feature type="region of interest" description="Disordered" evidence="1">
    <location>
        <begin position="517"/>
        <end position="770"/>
    </location>
</feature>